<gene>
    <name evidence="1" type="ORF">HELGO_WM32126</name>
</gene>
<proteinExistence type="predicted"/>
<protein>
    <submittedName>
        <fullName evidence="1">Uncharacterized protein</fullName>
    </submittedName>
</protein>
<accession>A0A6S6SSS0</accession>
<sequence length="78" mass="9056">MVRAYEELVDFIAGGTTPGKIVAFRPSDESKSRIWDLIQRKKQQSLTADETSELEHYLQLEHLMRLAKARAQQFIVHE</sequence>
<organism evidence="1">
    <name type="scientific">uncultured Thiotrichaceae bacterium</name>
    <dbReference type="NCBI Taxonomy" id="298394"/>
    <lineage>
        <taxon>Bacteria</taxon>
        <taxon>Pseudomonadati</taxon>
        <taxon>Pseudomonadota</taxon>
        <taxon>Gammaproteobacteria</taxon>
        <taxon>Thiotrichales</taxon>
        <taxon>Thiotrichaceae</taxon>
        <taxon>environmental samples</taxon>
    </lineage>
</organism>
<dbReference type="AlphaFoldDB" id="A0A6S6SSS0"/>
<name>A0A6S6SSS0_9GAMM</name>
<dbReference type="EMBL" id="CACVAT010000132">
    <property type="protein sequence ID" value="CAA6809173.1"/>
    <property type="molecule type" value="Genomic_DNA"/>
</dbReference>
<evidence type="ECO:0000313" key="1">
    <source>
        <dbReference type="EMBL" id="CAA6809173.1"/>
    </source>
</evidence>
<reference evidence="1" key="1">
    <citation type="submission" date="2020-01" db="EMBL/GenBank/DDBJ databases">
        <authorList>
            <person name="Meier V. D."/>
            <person name="Meier V D."/>
        </authorList>
    </citation>
    <scope>NUCLEOTIDE SEQUENCE</scope>
    <source>
        <strain evidence="1">HLG_WM_MAG_09</strain>
    </source>
</reference>